<keyword evidence="3" id="KW-1185">Reference proteome</keyword>
<dbReference type="Pfam" id="PF03551">
    <property type="entry name" value="PadR"/>
    <property type="match status" value="1"/>
</dbReference>
<name>A0A6C0P322_9BACL</name>
<dbReference type="SUPFAM" id="SSF46785">
    <property type="entry name" value="Winged helix' DNA-binding domain"/>
    <property type="match status" value="1"/>
</dbReference>
<evidence type="ECO:0000259" key="1">
    <source>
        <dbReference type="Pfam" id="PF03551"/>
    </source>
</evidence>
<dbReference type="RefSeq" id="WP_162642696.1">
    <property type="nucleotide sequence ID" value="NZ_CP048286.1"/>
</dbReference>
<dbReference type="Gene3D" id="1.10.10.10">
    <property type="entry name" value="Winged helix-like DNA-binding domain superfamily/Winged helix DNA-binding domain"/>
    <property type="match status" value="1"/>
</dbReference>
<sequence length="109" mass="12409">MDKEILKGSIDILILSVIARKDTYGYEIVQQLKALSQDSYQMSQGTLYPALKRLENKELLRAYWVENEASGRRKMYALTEAGRAELADKLQAWDQVHALVQSCRKAGFA</sequence>
<evidence type="ECO:0000313" key="3">
    <source>
        <dbReference type="Proteomes" id="UP000479114"/>
    </source>
</evidence>
<dbReference type="PANTHER" id="PTHR43252:SF7">
    <property type="entry name" value="TRANSCRIPTIONAL REGULATOR YQJI"/>
    <property type="match status" value="1"/>
</dbReference>
<dbReference type="Proteomes" id="UP000479114">
    <property type="component" value="Chromosome"/>
</dbReference>
<dbReference type="KEGG" id="prz:GZH47_19925"/>
<dbReference type="InterPro" id="IPR005149">
    <property type="entry name" value="Tscrpt_reg_PadR_N"/>
</dbReference>
<dbReference type="AlphaFoldDB" id="A0A6C0P322"/>
<dbReference type="InterPro" id="IPR036388">
    <property type="entry name" value="WH-like_DNA-bd_sf"/>
</dbReference>
<evidence type="ECO:0000313" key="2">
    <source>
        <dbReference type="EMBL" id="QHW32855.1"/>
    </source>
</evidence>
<organism evidence="2 3">
    <name type="scientific">Paenibacillus rhizovicinus</name>
    <dbReference type="NCBI Taxonomy" id="2704463"/>
    <lineage>
        <taxon>Bacteria</taxon>
        <taxon>Bacillati</taxon>
        <taxon>Bacillota</taxon>
        <taxon>Bacilli</taxon>
        <taxon>Bacillales</taxon>
        <taxon>Paenibacillaceae</taxon>
        <taxon>Paenibacillus</taxon>
    </lineage>
</organism>
<protein>
    <submittedName>
        <fullName evidence="2">PadR family transcriptional regulator</fullName>
    </submittedName>
</protein>
<reference evidence="2 3" key="1">
    <citation type="submission" date="2020-02" db="EMBL/GenBank/DDBJ databases">
        <title>Paenibacillus sp. nov., isolated from rhizosphere soil of tomato.</title>
        <authorList>
            <person name="Weon H.-Y."/>
            <person name="Lee S.A."/>
        </authorList>
    </citation>
    <scope>NUCLEOTIDE SEQUENCE [LARGE SCALE GENOMIC DNA]</scope>
    <source>
        <strain evidence="2 3">14171R-81</strain>
    </source>
</reference>
<accession>A0A6C0P322</accession>
<feature type="domain" description="Transcription regulator PadR N-terminal" evidence="1">
    <location>
        <begin position="14"/>
        <end position="87"/>
    </location>
</feature>
<dbReference type="PANTHER" id="PTHR43252">
    <property type="entry name" value="TRANSCRIPTIONAL REGULATOR YQJI"/>
    <property type="match status" value="1"/>
</dbReference>
<dbReference type="EMBL" id="CP048286">
    <property type="protein sequence ID" value="QHW32855.1"/>
    <property type="molecule type" value="Genomic_DNA"/>
</dbReference>
<proteinExistence type="predicted"/>
<dbReference type="InterPro" id="IPR036390">
    <property type="entry name" value="WH_DNA-bd_sf"/>
</dbReference>
<gene>
    <name evidence="2" type="ORF">GZH47_19925</name>
</gene>